<keyword evidence="8" id="KW-0547">Nucleotide-binding</keyword>
<dbReference type="InterPro" id="IPR017945">
    <property type="entry name" value="DHBP_synth_RibB-like_a/b_dom"/>
</dbReference>
<keyword evidence="7" id="KW-0548">Nucleotidyltransferase</keyword>
<proteinExistence type="inferred from homology"/>
<evidence type="ECO:0000313" key="14">
    <source>
        <dbReference type="EMBL" id="GAA3759946.1"/>
    </source>
</evidence>
<dbReference type="SUPFAM" id="SSF55821">
    <property type="entry name" value="YrdC/RibB"/>
    <property type="match status" value="1"/>
</dbReference>
<dbReference type="Gene3D" id="3.90.870.10">
    <property type="entry name" value="DHBP synthase"/>
    <property type="match status" value="1"/>
</dbReference>
<comment type="similarity">
    <text evidence="2">Belongs to the SUA5 family.</text>
</comment>
<evidence type="ECO:0000256" key="3">
    <source>
        <dbReference type="ARBA" id="ARBA00012584"/>
    </source>
</evidence>
<dbReference type="PANTHER" id="PTHR17490:SF16">
    <property type="entry name" value="THREONYLCARBAMOYL-AMP SYNTHASE"/>
    <property type="match status" value="1"/>
</dbReference>
<evidence type="ECO:0000256" key="12">
    <source>
        <dbReference type="SAM" id="MobiDB-lite"/>
    </source>
</evidence>
<dbReference type="Proteomes" id="UP001500540">
    <property type="component" value="Unassembled WGS sequence"/>
</dbReference>
<sequence length="296" mass="30686">MSPLFDCADPAQLLAGTRQARQAIGRGELIVMPTDTVYGIAADAFSPDAVTALLAAKGRGRQSPPPVLVASRAMMQALVAEIPEPADRLIEAFWPGGLTIVLPAQPSLAWDLGDTHGTVAVRMPDHRLARELIEETGPLAVSSANLTGKAAAIAAEDAQAMLGDSVAVYLDDGLSQTGVSSTIVDVTSLVGGTDPIVRVLREGAISRERLREVLGELLEADPQLAGALHDSHDGHNHGGPVYDEPPHQDALPEDVPPQGALHQDVSPQDPPHQDQSGEAPASRTAGARDAAPGGDG</sequence>
<dbReference type="InterPro" id="IPR006070">
    <property type="entry name" value="Sua5-like_dom"/>
</dbReference>
<comment type="catalytic activity">
    <reaction evidence="11">
        <text>L-threonine + hydrogencarbonate + ATP = L-threonylcarbamoyladenylate + diphosphate + H2O</text>
        <dbReference type="Rhea" id="RHEA:36407"/>
        <dbReference type="ChEBI" id="CHEBI:15377"/>
        <dbReference type="ChEBI" id="CHEBI:17544"/>
        <dbReference type="ChEBI" id="CHEBI:30616"/>
        <dbReference type="ChEBI" id="CHEBI:33019"/>
        <dbReference type="ChEBI" id="CHEBI:57926"/>
        <dbReference type="ChEBI" id="CHEBI:73682"/>
        <dbReference type="EC" id="2.7.7.87"/>
    </reaction>
</comment>
<feature type="region of interest" description="Disordered" evidence="12">
    <location>
        <begin position="227"/>
        <end position="296"/>
    </location>
</feature>
<dbReference type="InterPro" id="IPR050156">
    <property type="entry name" value="TC-AMP_synthase_SUA5"/>
</dbReference>
<accession>A0ABP7G9L0</accession>
<keyword evidence="9" id="KW-0067">ATP-binding</keyword>
<evidence type="ECO:0000256" key="4">
    <source>
        <dbReference type="ARBA" id="ARBA00022490"/>
    </source>
</evidence>
<keyword evidence="6" id="KW-0819">tRNA processing</keyword>
<keyword evidence="5" id="KW-0808">Transferase</keyword>
<dbReference type="PROSITE" id="PS51163">
    <property type="entry name" value="YRDC"/>
    <property type="match status" value="1"/>
</dbReference>
<dbReference type="EMBL" id="BAABAF010000003">
    <property type="protein sequence ID" value="GAA3759946.1"/>
    <property type="molecule type" value="Genomic_DNA"/>
</dbReference>
<protein>
    <recommendedName>
        <fullName evidence="10">L-threonylcarbamoyladenylate synthase</fullName>
        <ecNumber evidence="3">2.7.7.87</ecNumber>
    </recommendedName>
    <alternativeName>
        <fullName evidence="10">L-threonylcarbamoyladenylate synthase</fullName>
    </alternativeName>
</protein>
<evidence type="ECO:0000256" key="1">
    <source>
        <dbReference type="ARBA" id="ARBA00004496"/>
    </source>
</evidence>
<organism evidence="14 15">
    <name type="scientific">Microbacterium kribbense</name>
    <dbReference type="NCBI Taxonomy" id="433645"/>
    <lineage>
        <taxon>Bacteria</taxon>
        <taxon>Bacillati</taxon>
        <taxon>Actinomycetota</taxon>
        <taxon>Actinomycetes</taxon>
        <taxon>Micrococcales</taxon>
        <taxon>Microbacteriaceae</taxon>
        <taxon>Microbacterium</taxon>
    </lineage>
</organism>
<evidence type="ECO:0000256" key="7">
    <source>
        <dbReference type="ARBA" id="ARBA00022695"/>
    </source>
</evidence>
<reference evidence="15" key="1">
    <citation type="journal article" date="2019" name="Int. J. Syst. Evol. Microbiol.">
        <title>The Global Catalogue of Microorganisms (GCM) 10K type strain sequencing project: providing services to taxonomists for standard genome sequencing and annotation.</title>
        <authorList>
            <consortium name="The Broad Institute Genomics Platform"/>
            <consortium name="The Broad Institute Genome Sequencing Center for Infectious Disease"/>
            <person name="Wu L."/>
            <person name="Ma J."/>
        </authorList>
    </citation>
    <scope>NUCLEOTIDE SEQUENCE [LARGE SCALE GENOMIC DNA]</scope>
    <source>
        <strain evidence="15">JCM 16950</strain>
    </source>
</reference>
<evidence type="ECO:0000256" key="2">
    <source>
        <dbReference type="ARBA" id="ARBA00007663"/>
    </source>
</evidence>
<comment type="subcellular location">
    <subcellularLocation>
        <location evidence="1">Cytoplasm</location>
    </subcellularLocation>
</comment>
<name>A0ABP7G9L0_9MICO</name>
<gene>
    <name evidence="14" type="ORF">GCM10022240_10630</name>
</gene>
<evidence type="ECO:0000256" key="11">
    <source>
        <dbReference type="ARBA" id="ARBA00048366"/>
    </source>
</evidence>
<evidence type="ECO:0000256" key="9">
    <source>
        <dbReference type="ARBA" id="ARBA00022840"/>
    </source>
</evidence>
<evidence type="ECO:0000256" key="5">
    <source>
        <dbReference type="ARBA" id="ARBA00022679"/>
    </source>
</evidence>
<feature type="compositionally biased region" description="Low complexity" evidence="12">
    <location>
        <begin position="285"/>
        <end position="296"/>
    </location>
</feature>
<evidence type="ECO:0000259" key="13">
    <source>
        <dbReference type="PROSITE" id="PS51163"/>
    </source>
</evidence>
<dbReference type="NCBIfam" id="TIGR00057">
    <property type="entry name" value="L-threonylcarbamoyladenylate synthase"/>
    <property type="match status" value="1"/>
</dbReference>
<keyword evidence="15" id="KW-1185">Reference proteome</keyword>
<dbReference type="EC" id="2.7.7.87" evidence="3"/>
<keyword evidence="4" id="KW-0963">Cytoplasm</keyword>
<evidence type="ECO:0000256" key="6">
    <source>
        <dbReference type="ARBA" id="ARBA00022694"/>
    </source>
</evidence>
<evidence type="ECO:0000313" key="15">
    <source>
        <dbReference type="Proteomes" id="UP001500540"/>
    </source>
</evidence>
<dbReference type="PANTHER" id="PTHR17490">
    <property type="entry name" value="SUA5"/>
    <property type="match status" value="1"/>
</dbReference>
<dbReference type="Pfam" id="PF01300">
    <property type="entry name" value="Sua5_yciO_yrdC"/>
    <property type="match status" value="1"/>
</dbReference>
<evidence type="ECO:0000256" key="8">
    <source>
        <dbReference type="ARBA" id="ARBA00022741"/>
    </source>
</evidence>
<comment type="caution">
    <text evidence="14">The sequence shown here is derived from an EMBL/GenBank/DDBJ whole genome shotgun (WGS) entry which is preliminary data.</text>
</comment>
<feature type="domain" description="YrdC-like" evidence="13">
    <location>
        <begin position="14"/>
        <end position="205"/>
    </location>
</feature>
<evidence type="ECO:0000256" key="10">
    <source>
        <dbReference type="ARBA" id="ARBA00029774"/>
    </source>
</evidence>